<dbReference type="PATRIC" id="fig|279058.17.peg.653"/>
<evidence type="ECO:0000313" key="2">
    <source>
        <dbReference type="Proteomes" id="UP000071778"/>
    </source>
</evidence>
<reference evidence="1 2" key="1">
    <citation type="submission" date="2015-11" db="EMBL/GenBank/DDBJ databases">
        <title>Exploring the genomic traits of fungus-feeding bacterial genus Collimonas.</title>
        <authorList>
            <person name="Song C."/>
            <person name="Schmidt R."/>
            <person name="de Jager V."/>
            <person name="Krzyzanowska D."/>
            <person name="Jongedijk E."/>
            <person name="Cankar K."/>
            <person name="Beekwilder J."/>
            <person name="van Veen A."/>
            <person name="de Boer W."/>
            <person name="van Veen J.A."/>
            <person name="Garbeva P."/>
        </authorList>
    </citation>
    <scope>NUCLEOTIDE SEQUENCE [LARGE SCALE GENOMIC DNA]</scope>
    <source>
        <strain evidence="1 2">Ter282</strain>
    </source>
</reference>
<evidence type="ECO:0000313" key="1">
    <source>
        <dbReference type="EMBL" id="AMP08414.1"/>
    </source>
</evidence>
<sequence length="49" mass="5263">MLISIIGRGREKQVAVKKLSIIMTGCLFRPDPVAGRFAGFPGAAFDTLI</sequence>
<protein>
    <submittedName>
        <fullName evidence="1">Uncharacterized protein</fullName>
    </submittedName>
</protein>
<organism evidence="1 2">
    <name type="scientific">Collimonas arenae</name>
    <dbReference type="NCBI Taxonomy" id="279058"/>
    <lineage>
        <taxon>Bacteria</taxon>
        <taxon>Pseudomonadati</taxon>
        <taxon>Pseudomonadota</taxon>
        <taxon>Betaproteobacteria</taxon>
        <taxon>Burkholderiales</taxon>
        <taxon>Oxalobacteraceae</taxon>
        <taxon>Collimonas</taxon>
    </lineage>
</organism>
<gene>
    <name evidence="1" type="ORF">CAter282_0605</name>
</gene>
<keyword evidence="2" id="KW-1185">Reference proteome</keyword>
<dbReference type="Proteomes" id="UP000071778">
    <property type="component" value="Chromosome"/>
</dbReference>
<dbReference type="AlphaFoldDB" id="A0A127QEK3"/>
<name>A0A127QEK3_9BURK</name>
<proteinExistence type="predicted"/>
<accession>A0A127QEK3</accession>
<dbReference type="EMBL" id="CP013235">
    <property type="protein sequence ID" value="AMP08414.1"/>
    <property type="molecule type" value="Genomic_DNA"/>
</dbReference>